<keyword evidence="3" id="KW-1185">Reference proteome</keyword>
<reference evidence="2" key="1">
    <citation type="submission" date="2022-08" db="EMBL/GenBank/DDBJ databases">
        <title>Nisaea acidiphila sp. nov., isolated from a marine algal debris and emended description of the genus Nisaea Urios et al. 2008.</title>
        <authorList>
            <person name="Kwon K."/>
        </authorList>
    </citation>
    <scope>NUCLEOTIDE SEQUENCE</scope>
    <source>
        <strain evidence="2">MEBiC11861</strain>
    </source>
</reference>
<name>A0A9J7AX98_9PROT</name>
<dbReference type="InterPro" id="IPR006869">
    <property type="entry name" value="DUF547"/>
</dbReference>
<accession>A0A9J7AX98</accession>
<feature type="domain" description="DUF547" evidence="1">
    <location>
        <begin position="107"/>
        <end position="216"/>
    </location>
</feature>
<dbReference type="RefSeq" id="WP_257770111.1">
    <property type="nucleotide sequence ID" value="NZ_CP102480.1"/>
</dbReference>
<evidence type="ECO:0000313" key="3">
    <source>
        <dbReference type="Proteomes" id="UP001060336"/>
    </source>
</evidence>
<dbReference type="KEGG" id="naci:NUH88_04005"/>
<proteinExistence type="predicted"/>
<gene>
    <name evidence="2" type="ORF">NUH88_04005</name>
</gene>
<dbReference type="EMBL" id="CP102480">
    <property type="protein sequence ID" value="UUX50868.1"/>
    <property type="molecule type" value="Genomic_DNA"/>
</dbReference>
<organism evidence="2 3">
    <name type="scientific">Nisaea acidiphila</name>
    <dbReference type="NCBI Taxonomy" id="1862145"/>
    <lineage>
        <taxon>Bacteria</taxon>
        <taxon>Pseudomonadati</taxon>
        <taxon>Pseudomonadota</taxon>
        <taxon>Alphaproteobacteria</taxon>
        <taxon>Rhodospirillales</taxon>
        <taxon>Thalassobaculaceae</taxon>
        <taxon>Nisaea</taxon>
    </lineage>
</organism>
<dbReference type="AlphaFoldDB" id="A0A9J7AX98"/>
<dbReference type="PANTHER" id="PTHR46361:SF3">
    <property type="entry name" value="ELECTRON CARRIER_ PROTEIN DISULFIDE OXIDOREDUCTASE"/>
    <property type="match status" value="1"/>
</dbReference>
<dbReference type="Proteomes" id="UP001060336">
    <property type="component" value="Chromosome"/>
</dbReference>
<evidence type="ECO:0000259" key="1">
    <source>
        <dbReference type="Pfam" id="PF04784"/>
    </source>
</evidence>
<dbReference type="PANTHER" id="PTHR46361">
    <property type="entry name" value="ELECTRON CARRIER/ PROTEIN DISULFIDE OXIDOREDUCTASE"/>
    <property type="match status" value="1"/>
</dbReference>
<protein>
    <submittedName>
        <fullName evidence="2">DUF547 domain-containing protein</fullName>
    </submittedName>
</protein>
<sequence length="289" mass="32554">MPAVRSSRRRFISGALSVAALSGCGTLGYGRERSFRPDPVRPLAHWQSHVPGAQRLVDHSLWTRFLATYRRVRSDRVPLLPYGEVASAELELLDEYLALLAGTPVGKLDRPEQYAFWLNLYNALTVRLIERAYLVLSIRDIDFGDGTPWHRPIVEVESQRLSLADIRDRILRAYWRDGRLHYGLCYGAIGSPGLLAEAFTGENVDRLLDAQALDFVNHPRGVWVEGGNVTLSSIFDWYAADFGGTRDAILAHLRLYALPGLRPLLRDDLAFDYAFDWSLNDATGSQGRR</sequence>
<dbReference type="PROSITE" id="PS51257">
    <property type="entry name" value="PROKAR_LIPOPROTEIN"/>
    <property type="match status" value="1"/>
</dbReference>
<evidence type="ECO:0000313" key="2">
    <source>
        <dbReference type="EMBL" id="UUX50868.1"/>
    </source>
</evidence>
<dbReference type="Pfam" id="PF04784">
    <property type="entry name" value="DUF547"/>
    <property type="match status" value="1"/>
</dbReference>